<dbReference type="RefSeq" id="WP_049616468.1">
    <property type="nucleotide sequence ID" value="NZ_CABIHQ010000022.1"/>
</dbReference>
<accession>A0A0U1HML5</accession>
<dbReference type="OrthoDB" id="8018325at2"/>
<dbReference type="EMBL" id="CTKE01000001">
    <property type="protein sequence ID" value="CQI87811.1"/>
    <property type="molecule type" value="Genomic_DNA"/>
</dbReference>
<dbReference type="SUPFAM" id="SSF54593">
    <property type="entry name" value="Glyoxalase/Bleomycin resistance protein/Dihydroxybiphenyl dioxygenase"/>
    <property type="match status" value="1"/>
</dbReference>
<dbReference type="Proteomes" id="UP000042054">
    <property type="component" value="Unassembled WGS sequence"/>
</dbReference>
<feature type="domain" description="YycE-like N-terminal" evidence="1">
    <location>
        <begin position="22"/>
        <end position="73"/>
    </location>
</feature>
<feature type="domain" description="YycE-like C-terminal" evidence="2">
    <location>
        <begin position="87"/>
        <end position="140"/>
    </location>
</feature>
<organism evidence="3 4">
    <name type="scientific">Yersinia rohdei</name>
    <dbReference type="NCBI Taxonomy" id="29485"/>
    <lineage>
        <taxon>Bacteria</taxon>
        <taxon>Pseudomonadati</taxon>
        <taxon>Pseudomonadota</taxon>
        <taxon>Gammaproteobacteria</taxon>
        <taxon>Enterobacterales</taxon>
        <taxon>Yersiniaceae</taxon>
        <taxon>Yersinia</taxon>
    </lineage>
</organism>
<evidence type="ECO:0000313" key="3">
    <source>
        <dbReference type="EMBL" id="CQI87811.1"/>
    </source>
</evidence>
<protein>
    <submittedName>
        <fullName evidence="3">Prolyl endopeptidase</fullName>
    </submittedName>
</protein>
<dbReference type="Pfam" id="PF22658">
    <property type="entry name" value="YycE-like_N"/>
    <property type="match status" value="1"/>
</dbReference>
<dbReference type="InterPro" id="IPR058998">
    <property type="entry name" value="YycE-like_N"/>
</dbReference>
<dbReference type="InterPro" id="IPR058997">
    <property type="entry name" value="YycE-like_C"/>
</dbReference>
<dbReference type="STRING" id="29485.CH64_960"/>
<dbReference type="InterPro" id="IPR029068">
    <property type="entry name" value="Glyas_Bleomycin-R_OHBP_Dase"/>
</dbReference>
<dbReference type="Gene3D" id="3.10.180.10">
    <property type="entry name" value="2,3-Dihydroxybiphenyl 1,2-Dioxygenase, domain 1"/>
    <property type="match status" value="1"/>
</dbReference>
<gene>
    <name evidence="3" type="primary">yycE</name>
    <name evidence="3" type="ORF">ERS008555_00133</name>
</gene>
<name>A0A0U1HML5_YERRO</name>
<sequence>MPAQLVTNSVNHLSVLPQNAVMRIARATDNLKIISEMYCCGLGFSQLGSFSDHQGFDGIILGHPHHAYHLEFTHHRGIQVGRAPTQDNLLVFYLPDEAEWARQCQQMAVAGFLPVVSYNPYWDVSGKTFEDTDGYRVVLQQREWPL</sequence>
<evidence type="ECO:0000259" key="2">
    <source>
        <dbReference type="Pfam" id="PF22659"/>
    </source>
</evidence>
<dbReference type="Pfam" id="PF22659">
    <property type="entry name" value="YycE-like_C"/>
    <property type="match status" value="1"/>
</dbReference>
<evidence type="ECO:0000313" key="4">
    <source>
        <dbReference type="Proteomes" id="UP000042054"/>
    </source>
</evidence>
<dbReference type="AlphaFoldDB" id="A0A0U1HML5"/>
<proteinExistence type="predicted"/>
<reference evidence="3 4" key="1">
    <citation type="submission" date="2015-03" db="EMBL/GenBank/DDBJ databases">
        <authorList>
            <person name="Murphy D."/>
        </authorList>
    </citation>
    <scope>NUCLEOTIDE SEQUENCE [LARGE SCALE GENOMIC DNA]</scope>
    <source>
        <strain evidence="3 4">68/02</strain>
    </source>
</reference>
<evidence type="ECO:0000259" key="1">
    <source>
        <dbReference type="Pfam" id="PF22658"/>
    </source>
</evidence>